<comment type="similarity">
    <text evidence="3">Belongs to the CitM (TC 2.A.11) transporter family.</text>
</comment>
<dbReference type="InterPro" id="IPR004680">
    <property type="entry name" value="Cit_transptr-like_dom"/>
</dbReference>
<evidence type="ECO:0000256" key="9">
    <source>
        <dbReference type="ARBA" id="ARBA00023136"/>
    </source>
</evidence>
<evidence type="ECO:0000256" key="3">
    <source>
        <dbReference type="ARBA" id="ARBA00009843"/>
    </source>
</evidence>
<keyword evidence="9 10" id="KW-0472">Membrane</keyword>
<sequence length="358" mass="36847">MADLVERVGPVVVFLLAITVTAEIAERAGVFALAGHHVARLGRHRTIVLWLLFAALAVVCTIVLSLDTTAVLLTPVGLAVARQIDASPVPFALTTLWIANTGSLLLPVSNLTNLLAVGRFADLGVGHGGYVRLAAAPAVAAILATLVVIAVVRRRDLGGRYGVEEPPVAPDRVLLVVSCSVCLVVGPLFALGLPPAWVSLGAAAVLLGTALVRHREVLRGLPVPWLMALGLVAVTVVIAWADGHGLTAALRDVAGTGTSTLDLLRVSATGAVGANVVNNLPAYLALEPAAEDHPLRLMALLVGTNAGPLVTPWASLATLLWLGRCRAADVRLAPARLAVWGLLCAVLSVGAATLALAH</sequence>
<dbReference type="GO" id="GO:0005886">
    <property type="term" value="C:plasma membrane"/>
    <property type="evidence" value="ECO:0007669"/>
    <property type="project" value="UniProtKB-SubCell"/>
</dbReference>
<feature type="transmembrane region" description="Helical" evidence="10">
    <location>
        <begin position="335"/>
        <end position="357"/>
    </location>
</feature>
<feature type="transmembrane region" description="Helical" evidence="10">
    <location>
        <begin position="47"/>
        <end position="66"/>
    </location>
</feature>
<feature type="transmembrane region" description="Helical" evidence="10">
    <location>
        <begin position="224"/>
        <end position="241"/>
    </location>
</feature>
<feature type="transmembrane region" description="Helical" evidence="10">
    <location>
        <begin position="297"/>
        <end position="323"/>
    </location>
</feature>
<feature type="transmembrane region" description="Helical" evidence="10">
    <location>
        <begin position="130"/>
        <end position="152"/>
    </location>
</feature>
<evidence type="ECO:0000313" key="13">
    <source>
        <dbReference type="Proteomes" id="UP000035721"/>
    </source>
</evidence>
<dbReference type="RefSeq" id="WP_048555276.1">
    <property type="nucleotide sequence ID" value="NZ_HF570958.1"/>
</dbReference>
<protein>
    <submittedName>
        <fullName evidence="12">Arsenical pump membrane protein</fullName>
    </submittedName>
</protein>
<dbReference type="PANTHER" id="PTHR43302">
    <property type="entry name" value="TRANSPORTER ARSB-RELATED"/>
    <property type="match status" value="1"/>
</dbReference>
<dbReference type="PRINTS" id="PR00758">
    <property type="entry name" value="ARSENICPUMP"/>
</dbReference>
<evidence type="ECO:0000256" key="10">
    <source>
        <dbReference type="SAM" id="Phobius"/>
    </source>
</evidence>
<dbReference type="EMBL" id="CAJB01000194">
    <property type="protein sequence ID" value="CCH78321.1"/>
    <property type="molecule type" value="Genomic_DNA"/>
</dbReference>
<dbReference type="Proteomes" id="UP000035721">
    <property type="component" value="Unassembled WGS sequence"/>
</dbReference>
<proteinExistence type="inferred from homology"/>
<comment type="subcellular location">
    <subcellularLocation>
        <location evidence="1">Cell membrane</location>
        <topology evidence="1">Multi-pass membrane protein</topology>
    </subcellularLocation>
</comment>
<feature type="transmembrane region" description="Helical" evidence="10">
    <location>
        <begin position="12"/>
        <end position="35"/>
    </location>
</feature>
<feature type="domain" description="Citrate transporter-like" evidence="11">
    <location>
        <begin position="9"/>
        <end position="292"/>
    </location>
</feature>
<keyword evidence="5" id="KW-1003">Cell membrane</keyword>
<reference evidence="12 13" key="1">
    <citation type="journal article" date="2013" name="ISME J.">
        <title>A metabolic model for members of the genus Tetrasphaera involved in enhanced biological phosphorus removal.</title>
        <authorList>
            <person name="Kristiansen R."/>
            <person name="Nguyen H.T.T."/>
            <person name="Saunders A.M."/>
            <person name="Nielsen J.L."/>
            <person name="Wimmer R."/>
            <person name="Le V.Q."/>
            <person name="McIlroy S.J."/>
            <person name="Petrovski S."/>
            <person name="Seviour R.J."/>
            <person name="Calteau A."/>
            <person name="Nielsen K.L."/>
            <person name="Nielsen P.H."/>
        </authorList>
    </citation>
    <scope>NUCLEOTIDE SEQUENCE [LARGE SCALE GENOMIC DNA]</scope>
    <source>
        <strain evidence="12 13">T1-X7</strain>
    </source>
</reference>
<keyword evidence="7" id="KW-0059">Arsenical resistance</keyword>
<organism evidence="12 13">
    <name type="scientific">Nostocoides japonicum T1-X7</name>
    <dbReference type="NCBI Taxonomy" id="1194083"/>
    <lineage>
        <taxon>Bacteria</taxon>
        <taxon>Bacillati</taxon>
        <taxon>Actinomycetota</taxon>
        <taxon>Actinomycetes</taxon>
        <taxon>Micrococcales</taxon>
        <taxon>Intrasporangiaceae</taxon>
        <taxon>Nostocoides</taxon>
    </lineage>
</organism>
<dbReference type="AlphaFoldDB" id="A0A077LXB1"/>
<name>A0A077LXB1_9MICO</name>
<comment type="similarity">
    <text evidence="2">Belongs to the ArsB family.</text>
</comment>
<dbReference type="GO" id="GO:0046685">
    <property type="term" value="P:response to arsenic-containing substance"/>
    <property type="evidence" value="ECO:0007669"/>
    <property type="project" value="UniProtKB-KW"/>
</dbReference>
<keyword evidence="13" id="KW-1185">Reference proteome</keyword>
<accession>A0A077LXB1</accession>
<dbReference type="Pfam" id="PF03600">
    <property type="entry name" value="CitMHS"/>
    <property type="match status" value="1"/>
</dbReference>
<evidence type="ECO:0000256" key="7">
    <source>
        <dbReference type="ARBA" id="ARBA00022849"/>
    </source>
</evidence>
<evidence type="ECO:0000256" key="8">
    <source>
        <dbReference type="ARBA" id="ARBA00022989"/>
    </source>
</evidence>
<keyword evidence="6 10" id="KW-0812">Transmembrane</keyword>
<evidence type="ECO:0000256" key="1">
    <source>
        <dbReference type="ARBA" id="ARBA00004651"/>
    </source>
</evidence>
<keyword evidence="4" id="KW-0813">Transport</keyword>
<evidence type="ECO:0000256" key="2">
    <source>
        <dbReference type="ARBA" id="ARBA00006433"/>
    </source>
</evidence>
<keyword evidence="8 10" id="KW-1133">Transmembrane helix</keyword>
<gene>
    <name evidence="12" type="ORF">BN12_2730006</name>
</gene>
<dbReference type="OrthoDB" id="9774335at2"/>
<evidence type="ECO:0000256" key="5">
    <source>
        <dbReference type="ARBA" id="ARBA00022475"/>
    </source>
</evidence>
<evidence type="ECO:0000313" key="12">
    <source>
        <dbReference type="EMBL" id="CCH78321.1"/>
    </source>
</evidence>
<feature type="transmembrane region" description="Helical" evidence="10">
    <location>
        <begin position="196"/>
        <end position="212"/>
    </location>
</feature>
<dbReference type="STRING" id="1194083.BN12_2730006"/>
<evidence type="ECO:0000259" key="11">
    <source>
        <dbReference type="Pfam" id="PF03600"/>
    </source>
</evidence>
<dbReference type="InterPro" id="IPR000802">
    <property type="entry name" value="Arsenical_pump_ArsB"/>
</dbReference>
<dbReference type="PANTHER" id="PTHR43302:SF5">
    <property type="entry name" value="TRANSPORTER ARSB-RELATED"/>
    <property type="match status" value="1"/>
</dbReference>
<comment type="caution">
    <text evidence="12">The sequence shown here is derived from an EMBL/GenBank/DDBJ whole genome shotgun (WGS) entry which is preliminary data.</text>
</comment>
<feature type="transmembrane region" description="Helical" evidence="10">
    <location>
        <begin position="173"/>
        <end position="190"/>
    </location>
</feature>
<evidence type="ECO:0000256" key="4">
    <source>
        <dbReference type="ARBA" id="ARBA00022448"/>
    </source>
</evidence>
<dbReference type="GO" id="GO:0015105">
    <property type="term" value="F:arsenite transmembrane transporter activity"/>
    <property type="evidence" value="ECO:0007669"/>
    <property type="project" value="InterPro"/>
</dbReference>
<evidence type="ECO:0000256" key="6">
    <source>
        <dbReference type="ARBA" id="ARBA00022692"/>
    </source>
</evidence>